<evidence type="ECO:0000256" key="7">
    <source>
        <dbReference type="ARBA" id="ARBA00023136"/>
    </source>
</evidence>
<dbReference type="STRING" id="133385.A0A2T9YKM1"/>
<evidence type="ECO:0000256" key="8">
    <source>
        <dbReference type="SAM" id="Phobius"/>
    </source>
</evidence>
<evidence type="ECO:0008006" key="11">
    <source>
        <dbReference type="Google" id="ProtNLM"/>
    </source>
</evidence>
<dbReference type="Proteomes" id="UP000245383">
    <property type="component" value="Unassembled WGS sequence"/>
</dbReference>
<comment type="subcellular location">
    <subcellularLocation>
        <location evidence="1">Cell membrane</location>
        <topology evidence="1">Multi-pass membrane protein</topology>
    </subcellularLocation>
</comment>
<keyword evidence="2" id="KW-0813">Transport</keyword>
<evidence type="ECO:0000313" key="9">
    <source>
        <dbReference type="EMBL" id="PVU92875.1"/>
    </source>
</evidence>
<evidence type="ECO:0000256" key="4">
    <source>
        <dbReference type="ARBA" id="ARBA00022692"/>
    </source>
</evidence>
<feature type="transmembrane region" description="Helical" evidence="8">
    <location>
        <begin position="21"/>
        <end position="41"/>
    </location>
</feature>
<organism evidence="9 10">
    <name type="scientific">Smittium simulii</name>
    <dbReference type="NCBI Taxonomy" id="133385"/>
    <lineage>
        <taxon>Eukaryota</taxon>
        <taxon>Fungi</taxon>
        <taxon>Fungi incertae sedis</taxon>
        <taxon>Zoopagomycota</taxon>
        <taxon>Kickxellomycotina</taxon>
        <taxon>Harpellomycetes</taxon>
        <taxon>Harpellales</taxon>
        <taxon>Legeriomycetaceae</taxon>
        <taxon>Smittium</taxon>
    </lineage>
</organism>
<reference evidence="9 10" key="1">
    <citation type="journal article" date="2018" name="MBio">
        <title>Comparative Genomics Reveals the Core Gene Toolbox for the Fungus-Insect Symbiosis.</title>
        <authorList>
            <person name="Wang Y."/>
            <person name="Stata M."/>
            <person name="Wang W."/>
            <person name="Stajich J.E."/>
            <person name="White M.M."/>
            <person name="Moncalvo J.M."/>
        </authorList>
    </citation>
    <scope>NUCLEOTIDE SEQUENCE [LARGE SCALE GENOMIC DNA]</scope>
    <source>
        <strain evidence="9 10">SWE-8-4</strain>
    </source>
</reference>
<keyword evidence="3" id="KW-1003">Cell membrane</keyword>
<keyword evidence="7 8" id="KW-0472">Membrane</keyword>
<keyword evidence="6" id="KW-0406">Ion transport</keyword>
<dbReference type="PANTHER" id="PTHR33281:SF19">
    <property type="entry name" value="VOLTAGE-DEPENDENT ANION CHANNEL-FORMING PROTEIN YNEE"/>
    <property type="match status" value="1"/>
</dbReference>
<evidence type="ECO:0000256" key="5">
    <source>
        <dbReference type="ARBA" id="ARBA00022989"/>
    </source>
</evidence>
<keyword evidence="4 8" id="KW-0812">Transmembrane</keyword>
<evidence type="ECO:0000256" key="2">
    <source>
        <dbReference type="ARBA" id="ARBA00022448"/>
    </source>
</evidence>
<evidence type="ECO:0000256" key="1">
    <source>
        <dbReference type="ARBA" id="ARBA00004651"/>
    </source>
</evidence>
<dbReference type="AlphaFoldDB" id="A0A2T9YKM1"/>
<dbReference type="InterPro" id="IPR044669">
    <property type="entry name" value="YneE/VCCN1/2-like"/>
</dbReference>
<evidence type="ECO:0000256" key="3">
    <source>
        <dbReference type="ARBA" id="ARBA00022475"/>
    </source>
</evidence>
<dbReference type="OrthoDB" id="1368at2759"/>
<sequence length="334" mass="38396">MKRQNSAIFSERRYIFSNSRFSRIFPLLSVSTIYCIFVGYITNIHGKPSLPPNTLMGLLLAFRTNTAYDRYWEGRKVWGTIEELSINLMRNLKYTVKIKDEMQKQKNQQALKNVVALPYAVRFYLLGKPDYVSQELLELLSPEIKGILHTKSYGSIISVDNYNNTSLSKFSSSNTLNSIHNRVFNTSDLNLPHRVTYELTEYIDSIPSECVKPQAYSSMLSSINALSGACISCLRIQTTPMPIAYSSHLYQSLYLYLLFLPFSMLGYNYYIMGMIQFMVTFMLFGALDIAEEIEDPFGEDANDLQIGKFCGNLFEEYKFICCINNQNAQDIRLK</sequence>
<dbReference type="PANTHER" id="PTHR33281">
    <property type="entry name" value="UPF0187 PROTEIN YNEE"/>
    <property type="match status" value="1"/>
</dbReference>
<dbReference type="GO" id="GO:0005886">
    <property type="term" value="C:plasma membrane"/>
    <property type="evidence" value="ECO:0007669"/>
    <property type="project" value="UniProtKB-SubCell"/>
</dbReference>
<proteinExistence type="predicted"/>
<name>A0A2T9YKM1_9FUNG</name>
<gene>
    <name evidence="9" type="ORF">BB561_003567</name>
</gene>
<dbReference type="GO" id="GO:0005254">
    <property type="term" value="F:chloride channel activity"/>
    <property type="evidence" value="ECO:0007669"/>
    <property type="project" value="InterPro"/>
</dbReference>
<comment type="caution">
    <text evidence="9">The sequence shown here is derived from an EMBL/GenBank/DDBJ whole genome shotgun (WGS) entry which is preliminary data.</text>
</comment>
<protein>
    <recommendedName>
        <fullName evidence="11">Bestrophin homolog</fullName>
    </recommendedName>
</protein>
<evidence type="ECO:0000256" key="6">
    <source>
        <dbReference type="ARBA" id="ARBA00023065"/>
    </source>
</evidence>
<evidence type="ECO:0000313" key="10">
    <source>
        <dbReference type="Proteomes" id="UP000245383"/>
    </source>
</evidence>
<dbReference type="EMBL" id="MBFR01000146">
    <property type="protein sequence ID" value="PVU92875.1"/>
    <property type="molecule type" value="Genomic_DNA"/>
</dbReference>
<accession>A0A2T9YKM1</accession>
<feature type="transmembrane region" description="Helical" evidence="8">
    <location>
        <begin position="253"/>
        <end position="272"/>
    </location>
</feature>
<keyword evidence="5 8" id="KW-1133">Transmembrane helix</keyword>
<dbReference type="Pfam" id="PF25539">
    <property type="entry name" value="Bestrophin_2"/>
    <property type="match status" value="1"/>
</dbReference>
<keyword evidence="10" id="KW-1185">Reference proteome</keyword>